<accession>A0ABY8ASL0</accession>
<reference evidence="1 2" key="1">
    <citation type="submission" date="2023-02" db="EMBL/GenBank/DDBJ databases">
        <title>Genome Sequence of L. cardiaca H63T.</title>
        <authorList>
            <person name="Lopez A.E."/>
            <person name="Cianciotto N.P."/>
        </authorList>
    </citation>
    <scope>NUCLEOTIDE SEQUENCE [LARGE SCALE GENOMIC DNA]</scope>
    <source>
        <strain evidence="1 2">H63</strain>
    </source>
</reference>
<keyword evidence="1" id="KW-0378">Hydrolase</keyword>
<protein>
    <submittedName>
        <fullName evidence="1">Alpha/beta hydrolase</fullName>
    </submittedName>
</protein>
<keyword evidence="2" id="KW-1185">Reference proteome</keyword>
<name>A0ABY8ASL0_9GAMM</name>
<dbReference type="RefSeq" id="WP_275089466.1">
    <property type="nucleotide sequence ID" value="NZ_CP119078.1"/>
</dbReference>
<proteinExistence type="predicted"/>
<evidence type="ECO:0000313" key="1">
    <source>
        <dbReference type="EMBL" id="WED43655.1"/>
    </source>
</evidence>
<organism evidence="1 2">
    <name type="scientific">Legionella cardiaca</name>
    <dbReference type="NCBI Taxonomy" id="1071983"/>
    <lineage>
        <taxon>Bacteria</taxon>
        <taxon>Pseudomonadati</taxon>
        <taxon>Pseudomonadota</taxon>
        <taxon>Gammaproteobacteria</taxon>
        <taxon>Legionellales</taxon>
        <taxon>Legionellaceae</taxon>
        <taxon>Legionella</taxon>
    </lineage>
</organism>
<dbReference type="EMBL" id="CP119078">
    <property type="protein sequence ID" value="WED43655.1"/>
    <property type="molecule type" value="Genomic_DNA"/>
</dbReference>
<dbReference type="GO" id="GO:0016787">
    <property type="term" value="F:hydrolase activity"/>
    <property type="evidence" value="ECO:0007669"/>
    <property type="project" value="UniProtKB-KW"/>
</dbReference>
<dbReference type="InterPro" id="IPR029058">
    <property type="entry name" value="AB_hydrolase_fold"/>
</dbReference>
<gene>
    <name evidence="1" type="ORF">PXX05_02440</name>
</gene>
<dbReference type="SUPFAM" id="SSF53474">
    <property type="entry name" value="alpha/beta-Hydrolases"/>
    <property type="match status" value="1"/>
</dbReference>
<sequence length="240" mass="27183">MRLFLGLFLLFFLNFAEVKAASLDILVKQQKIALPYLLFKGKKQRGGVVIVNGEQSSEGTKLVDNLSHALAQYGWSVAVLNTSLQINTAPWVEQLPEALSALRKKNNSRMIVIHYGSQLVGSVSYFSKLQAKQVNGMIFISAFDLPENKETPSLIEKIPFPLFDITAQFDYGPVLDQAAVRRIQIKSSRYLYRQLPGAYHDYSYNKKILVANIHGWMKKLRSVNPMKAPIQLNMQKMPLH</sequence>
<dbReference type="Proteomes" id="UP001222087">
    <property type="component" value="Chromosome"/>
</dbReference>
<evidence type="ECO:0000313" key="2">
    <source>
        <dbReference type="Proteomes" id="UP001222087"/>
    </source>
</evidence>